<dbReference type="EMBL" id="NSIT01000211">
    <property type="protein sequence ID" value="PJE78298.1"/>
    <property type="molecule type" value="Genomic_DNA"/>
</dbReference>
<feature type="transmembrane region" description="Helical" evidence="6">
    <location>
        <begin position="24"/>
        <end position="47"/>
    </location>
</feature>
<sequence length="63" mass="7117">MRLLLALLLPRLQFFTINRPISGIFCLILKLTLIGCIHAAIWSVYVLSQYKTDKKIQAAIGSK</sequence>
<accession>A0A2H9T515</accession>
<dbReference type="Pfam" id="PF01679">
    <property type="entry name" value="Pmp3"/>
    <property type="match status" value="1"/>
</dbReference>
<comment type="subcellular location">
    <subcellularLocation>
        <location evidence="1">Membrane</location>
    </subcellularLocation>
</comment>
<proteinExistence type="inferred from homology"/>
<name>A0A2H9T515_9ZZZZ</name>
<evidence type="ECO:0000256" key="4">
    <source>
        <dbReference type="ARBA" id="ARBA00022989"/>
    </source>
</evidence>
<evidence type="ECO:0000256" key="3">
    <source>
        <dbReference type="ARBA" id="ARBA00022692"/>
    </source>
</evidence>
<comment type="caution">
    <text evidence="7">The sequence shown here is derived from an EMBL/GenBank/DDBJ whole genome shotgun (WGS) entry which is preliminary data.</text>
</comment>
<dbReference type="InterPro" id="IPR000612">
    <property type="entry name" value="PMP3"/>
</dbReference>
<protein>
    <submittedName>
        <fullName evidence="7">Uncharacterized protein</fullName>
    </submittedName>
</protein>
<reference evidence="7" key="1">
    <citation type="journal article" date="2017" name="Appl. Environ. Microbiol.">
        <title>Molecular characterization of an Endozoicomonas-like organism causing infection in king scallop Pecten maximus L.</title>
        <authorList>
            <person name="Cano I."/>
            <person name="van Aerle R."/>
            <person name="Ross S."/>
            <person name="Verner-Jeffreys D.W."/>
            <person name="Paley R.K."/>
            <person name="Rimmer G."/>
            <person name="Ryder D."/>
            <person name="Hooper P."/>
            <person name="Stone D."/>
            <person name="Feist S.W."/>
        </authorList>
    </citation>
    <scope>NUCLEOTIDE SEQUENCE</scope>
</reference>
<dbReference type="GO" id="GO:0016020">
    <property type="term" value="C:membrane"/>
    <property type="evidence" value="ECO:0007669"/>
    <property type="project" value="UniProtKB-SubCell"/>
</dbReference>
<dbReference type="AlphaFoldDB" id="A0A2H9T515"/>
<evidence type="ECO:0000313" key="7">
    <source>
        <dbReference type="EMBL" id="PJE78298.1"/>
    </source>
</evidence>
<keyword evidence="5 6" id="KW-0472">Membrane</keyword>
<gene>
    <name evidence="7" type="ORF">CI610_02773</name>
</gene>
<comment type="similarity">
    <text evidence="2">Belongs to the UPF0057 (PMP3) family.</text>
</comment>
<organism evidence="7">
    <name type="scientific">invertebrate metagenome</name>
    <dbReference type="NCBI Taxonomy" id="1711999"/>
    <lineage>
        <taxon>unclassified sequences</taxon>
        <taxon>metagenomes</taxon>
        <taxon>organismal metagenomes</taxon>
    </lineage>
</organism>
<keyword evidence="3 6" id="KW-0812">Transmembrane</keyword>
<evidence type="ECO:0000256" key="5">
    <source>
        <dbReference type="ARBA" id="ARBA00023136"/>
    </source>
</evidence>
<evidence type="ECO:0000256" key="2">
    <source>
        <dbReference type="ARBA" id="ARBA00009530"/>
    </source>
</evidence>
<keyword evidence="4 6" id="KW-1133">Transmembrane helix</keyword>
<evidence type="ECO:0000256" key="1">
    <source>
        <dbReference type="ARBA" id="ARBA00004370"/>
    </source>
</evidence>
<evidence type="ECO:0000256" key="6">
    <source>
        <dbReference type="SAM" id="Phobius"/>
    </source>
</evidence>